<evidence type="ECO:0000256" key="1">
    <source>
        <dbReference type="SAM" id="Phobius"/>
    </source>
</evidence>
<dbReference type="GO" id="GO:0015385">
    <property type="term" value="F:sodium:proton antiporter activity"/>
    <property type="evidence" value="ECO:0007669"/>
    <property type="project" value="TreeGrafter"/>
</dbReference>
<proteinExistence type="predicted"/>
<keyword evidence="3" id="KW-1185">Reference proteome</keyword>
<keyword evidence="1" id="KW-1133">Transmembrane helix</keyword>
<keyword evidence="1" id="KW-0812">Transmembrane</keyword>
<gene>
    <name evidence="2" type="ORF">GCM10017056_31770</name>
</gene>
<feature type="transmembrane region" description="Helical" evidence="1">
    <location>
        <begin position="48"/>
        <end position="77"/>
    </location>
</feature>
<dbReference type="AlphaFoldDB" id="A0A8J3GYG5"/>
<dbReference type="NCBIfam" id="TIGR01300">
    <property type="entry name" value="CPA3_mnhG_phaG"/>
    <property type="match status" value="1"/>
</dbReference>
<comment type="caution">
    <text evidence="2">The sequence shown here is derived from an EMBL/GenBank/DDBJ whole genome shotgun (WGS) entry which is preliminary data.</text>
</comment>
<reference evidence="2" key="2">
    <citation type="submission" date="2020-09" db="EMBL/GenBank/DDBJ databases">
        <authorList>
            <person name="Sun Q."/>
            <person name="Kim S."/>
        </authorList>
    </citation>
    <scope>NUCLEOTIDE SEQUENCE</scope>
    <source>
        <strain evidence="2">KCTC 42650</strain>
    </source>
</reference>
<evidence type="ECO:0000313" key="3">
    <source>
        <dbReference type="Proteomes" id="UP000626220"/>
    </source>
</evidence>
<accession>A0A8J3GYG5</accession>
<evidence type="ECO:0000313" key="2">
    <source>
        <dbReference type="EMBL" id="GHF57916.1"/>
    </source>
</evidence>
<dbReference type="EMBL" id="BNCJ01000009">
    <property type="protein sequence ID" value="GHF57916.1"/>
    <property type="molecule type" value="Genomic_DNA"/>
</dbReference>
<organism evidence="2 3">
    <name type="scientific">Seohaeicola zhoushanensis</name>
    <dbReference type="NCBI Taxonomy" id="1569283"/>
    <lineage>
        <taxon>Bacteria</taxon>
        <taxon>Pseudomonadati</taxon>
        <taxon>Pseudomonadota</taxon>
        <taxon>Alphaproteobacteria</taxon>
        <taxon>Rhodobacterales</taxon>
        <taxon>Roseobacteraceae</taxon>
        <taxon>Seohaeicola</taxon>
    </lineage>
</organism>
<dbReference type="InterPro" id="IPR005133">
    <property type="entry name" value="PhaG_MnhG_YufB"/>
</dbReference>
<sequence length="115" mass="12245">MELLVEILSWIFILSGSFFTVVGAFGILRFPDFWARLHAASISDSAGMILLLIGMALQAGWTLVTVKLIIIGIFLFITGPTSTHAAASAALVSGLRPKEHPGLTGAQTPPPEKQN</sequence>
<dbReference type="PANTHER" id="PTHR34703:SF1">
    <property type="entry name" value="ANTIPORTER SUBUNIT MNHG2-RELATED"/>
    <property type="match status" value="1"/>
</dbReference>
<protein>
    <submittedName>
        <fullName evidence="2">Sodium:proton antiporter</fullName>
    </submittedName>
</protein>
<dbReference type="Proteomes" id="UP000626220">
    <property type="component" value="Unassembled WGS sequence"/>
</dbReference>
<dbReference type="Pfam" id="PF03334">
    <property type="entry name" value="PhaG_MnhG_YufB"/>
    <property type="match status" value="1"/>
</dbReference>
<keyword evidence="1" id="KW-0472">Membrane</keyword>
<feature type="transmembrane region" description="Helical" evidence="1">
    <location>
        <begin position="7"/>
        <end position="28"/>
    </location>
</feature>
<reference evidence="2" key="1">
    <citation type="journal article" date="2014" name="Int. J. Syst. Evol. Microbiol.">
        <title>Complete genome sequence of Corynebacterium casei LMG S-19264T (=DSM 44701T), isolated from a smear-ripened cheese.</title>
        <authorList>
            <consortium name="US DOE Joint Genome Institute (JGI-PGF)"/>
            <person name="Walter F."/>
            <person name="Albersmeier A."/>
            <person name="Kalinowski J."/>
            <person name="Ruckert C."/>
        </authorList>
    </citation>
    <scope>NUCLEOTIDE SEQUENCE</scope>
    <source>
        <strain evidence="2">KCTC 42650</strain>
    </source>
</reference>
<name>A0A8J3GYG5_9RHOB</name>
<dbReference type="RefSeq" id="WP_189681080.1">
    <property type="nucleotide sequence ID" value="NZ_BNCJ01000009.1"/>
</dbReference>
<dbReference type="PANTHER" id="PTHR34703">
    <property type="entry name" value="ANTIPORTER SUBUNIT MNHG2-RELATED"/>
    <property type="match status" value="1"/>
</dbReference>